<dbReference type="AlphaFoldDB" id="A0A450WE38"/>
<dbReference type="EMBL" id="CAADFK010000075">
    <property type="protein sequence ID" value="VFK15274.1"/>
    <property type="molecule type" value="Genomic_DNA"/>
</dbReference>
<evidence type="ECO:0008006" key="2">
    <source>
        <dbReference type="Google" id="ProtNLM"/>
    </source>
</evidence>
<accession>A0A450WE38</accession>
<name>A0A450WE38_9GAMM</name>
<reference evidence="1" key="1">
    <citation type="submission" date="2019-02" db="EMBL/GenBank/DDBJ databases">
        <authorList>
            <person name="Gruber-Vodicka R. H."/>
            <person name="Seah K. B. B."/>
        </authorList>
    </citation>
    <scope>NUCLEOTIDE SEQUENCE</scope>
    <source>
        <strain evidence="1">BECK_S313</strain>
    </source>
</reference>
<protein>
    <recommendedName>
        <fullName evidence="2">PIN domain-containing protein</fullName>
    </recommendedName>
</protein>
<organism evidence="1">
    <name type="scientific">Candidatus Kentrum sp. LPFa</name>
    <dbReference type="NCBI Taxonomy" id="2126335"/>
    <lineage>
        <taxon>Bacteria</taxon>
        <taxon>Pseudomonadati</taxon>
        <taxon>Pseudomonadota</taxon>
        <taxon>Gammaproteobacteria</taxon>
        <taxon>Candidatus Kentrum</taxon>
    </lineage>
</organism>
<evidence type="ECO:0000313" key="1">
    <source>
        <dbReference type="EMBL" id="VFK15274.1"/>
    </source>
</evidence>
<sequence>MQLVTCTPFHNEQAFDTNLLVSLAVNDDPNQAEIAEHLLDTQQVFVPRAVLLGTE</sequence>
<gene>
    <name evidence="1" type="ORF">BECKLPF1236B_GA0070989_10754</name>
</gene>
<proteinExistence type="predicted"/>